<evidence type="ECO:0000256" key="1">
    <source>
        <dbReference type="ARBA" id="ARBA00022649"/>
    </source>
</evidence>
<comment type="similarity">
    <text evidence="2">Belongs to the RelE toxin family.</text>
</comment>
<dbReference type="PIRSF" id="PIRSF029218">
    <property type="entry name" value="ParE"/>
    <property type="match status" value="1"/>
</dbReference>
<evidence type="ECO:0000313" key="3">
    <source>
        <dbReference type="EMBL" id="OCB75240.1"/>
    </source>
</evidence>
<dbReference type="RefSeq" id="WP_066335188.1">
    <property type="nucleotide sequence ID" value="NZ_CP017688.1"/>
</dbReference>
<dbReference type="OrthoDB" id="7173315at2"/>
<keyword evidence="1" id="KW-1277">Toxin-antitoxin system</keyword>
<evidence type="ECO:0000256" key="2">
    <source>
        <dbReference type="PIRNR" id="PIRNR029218"/>
    </source>
</evidence>
<gene>
    <name evidence="3" type="ORF">LPBF_08690</name>
</gene>
<name>A0A1B9DZY1_9FLAO</name>
<dbReference type="STRING" id="1763534.GCA_001831475_02000"/>
<accession>A0A1B9DZY1</accession>
<proteinExistence type="inferred from homology"/>
<organism evidence="3 4">
    <name type="scientific">Flavobacterium crassostreae</name>
    <dbReference type="NCBI Taxonomy" id="1763534"/>
    <lineage>
        <taxon>Bacteria</taxon>
        <taxon>Pseudomonadati</taxon>
        <taxon>Bacteroidota</taxon>
        <taxon>Flavobacteriia</taxon>
        <taxon>Flavobacteriales</taxon>
        <taxon>Flavobacteriaceae</taxon>
        <taxon>Flavobacterium</taxon>
    </lineage>
</organism>
<sequence length="99" mass="12019">MAEYIISEKALEDLNNIWIYTAENWSVEQANRYYNLIVDEIEYVSGNFEVTKDFDNIRKNYKFSKVKSHLVFYKKTENTEMEVVRILHERMDLKNRIND</sequence>
<evidence type="ECO:0000313" key="4">
    <source>
        <dbReference type="Proteomes" id="UP000093510"/>
    </source>
</evidence>
<dbReference type="EMBL" id="LVEP01000034">
    <property type="protein sequence ID" value="OCB75240.1"/>
    <property type="molecule type" value="Genomic_DNA"/>
</dbReference>
<dbReference type="Gene3D" id="3.30.2310.20">
    <property type="entry name" value="RelE-like"/>
    <property type="match status" value="1"/>
</dbReference>
<protein>
    <recommendedName>
        <fullName evidence="2">Toxin</fullName>
    </recommendedName>
</protein>
<keyword evidence="4" id="KW-1185">Reference proteome</keyword>
<dbReference type="InterPro" id="IPR028344">
    <property type="entry name" value="ParE1/4"/>
</dbReference>
<dbReference type="Pfam" id="PF05016">
    <property type="entry name" value="ParE_toxin"/>
    <property type="match status" value="1"/>
</dbReference>
<dbReference type="InterPro" id="IPR035093">
    <property type="entry name" value="RelE/ParE_toxin_dom_sf"/>
</dbReference>
<comment type="caution">
    <text evidence="3">The sequence shown here is derived from an EMBL/GenBank/DDBJ whole genome shotgun (WGS) entry which is preliminary data.</text>
</comment>
<dbReference type="InterPro" id="IPR007712">
    <property type="entry name" value="RelE/ParE_toxin"/>
</dbReference>
<dbReference type="AlphaFoldDB" id="A0A1B9DZY1"/>
<dbReference type="Proteomes" id="UP000093510">
    <property type="component" value="Unassembled WGS sequence"/>
</dbReference>
<reference evidence="3 4" key="1">
    <citation type="submission" date="2016-03" db="EMBL/GenBank/DDBJ databases">
        <authorList>
            <person name="Ploux O."/>
        </authorList>
    </citation>
    <scope>NUCLEOTIDE SEQUENCE [LARGE SCALE GENOMIC DNA]</scope>
    <source>
        <strain evidence="3 4">LPB0076</strain>
    </source>
</reference>